<evidence type="ECO:0000313" key="1">
    <source>
        <dbReference type="EMBL" id="MPM98527.1"/>
    </source>
</evidence>
<gene>
    <name evidence="1" type="ORF">SDC9_145715</name>
</gene>
<proteinExistence type="predicted"/>
<protein>
    <submittedName>
        <fullName evidence="1">Uncharacterized protein</fullName>
    </submittedName>
</protein>
<dbReference type="AlphaFoldDB" id="A0A645E9C9"/>
<reference evidence="1" key="1">
    <citation type="submission" date="2019-08" db="EMBL/GenBank/DDBJ databases">
        <authorList>
            <person name="Kucharzyk K."/>
            <person name="Murdoch R.W."/>
            <person name="Higgins S."/>
            <person name="Loffler F."/>
        </authorList>
    </citation>
    <scope>NUCLEOTIDE SEQUENCE</scope>
</reference>
<name>A0A645E9C9_9ZZZZ</name>
<sequence>MSIRGALTVIVQVAKTPLPSIAIAVMLAVPVAIAVTRPFSSTVAVPSLLLVHVNDWSEAFIGETDAINCCVVPLSIVRVDLSSIMFVTLCSTVTSQDALESLPSAAITVSIAVPGPTAVTN</sequence>
<dbReference type="EMBL" id="VSSQ01044682">
    <property type="protein sequence ID" value="MPM98527.1"/>
    <property type="molecule type" value="Genomic_DNA"/>
</dbReference>
<accession>A0A645E9C9</accession>
<comment type="caution">
    <text evidence="1">The sequence shown here is derived from an EMBL/GenBank/DDBJ whole genome shotgun (WGS) entry which is preliminary data.</text>
</comment>
<organism evidence="1">
    <name type="scientific">bioreactor metagenome</name>
    <dbReference type="NCBI Taxonomy" id="1076179"/>
    <lineage>
        <taxon>unclassified sequences</taxon>
        <taxon>metagenomes</taxon>
        <taxon>ecological metagenomes</taxon>
    </lineage>
</organism>